<accession>A0ABP7LT89</accession>
<evidence type="ECO:0000313" key="2">
    <source>
        <dbReference type="EMBL" id="GAA3906975.1"/>
    </source>
</evidence>
<name>A0ABP7LT89_9ACTN</name>
<evidence type="ECO:0000256" key="1">
    <source>
        <dbReference type="SAM" id="MobiDB-lite"/>
    </source>
</evidence>
<sequence length="69" mass="7373">MCREVRARRAEPAVGPAGSTKRQVRDLGLHRGAEDGNRSRAMSSDIIDAAFDGLLGVRPRPSSRTRAGG</sequence>
<feature type="region of interest" description="Disordered" evidence="1">
    <location>
        <begin position="1"/>
        <end position="41"/>
    </location>
</feature>
<dbReference type="EMBL" id="BAABAJ010000004">
    <property type="protein sequence ID" value="GAA3906975.1"/>
    <property type="molecule type" value="Genomic_DNA"/>
</dbReference>
<comment type="caution">
    <text evidence="2">The sequence shown here is derived from an EMBL/GenBank/DDBJ whole genome shotgun (WGS) entry which is preliminary data.</text>
</comment>
<reference evidence="3" key="1">
    <citation type="journal article" date="2019" name="Int. J. Syst. Evol. Microbiol.">
        <title>The Global Catalogue of Microorganisms (GCM) 10K type strain sequencing project: providing services to taxonomists for standard genome sequencing and annotation.</title>
        <authorList>
            <consortium name="The Broad Institute Genomics Platform"/>
            <consortium name="The Broad Institute Genome Sequencing Center for Infectious Disease"/>
            <person name="Wu L."/>
            <person name="Ma J."/>
        </authorList>
    </citation>
    <scope>NUCLEOTIDE SEQUENCE [LARGE SCALE GENOMIC DNA]</scope>
    <source>
        <strain evidence="3">JCM 16956</strain>
    </source>
</reference>
<gene>
    <name evidence="2" type="ORF">GCM10022244_16320</name>
</gene>
<dbReference type="Proteomes" id="UP001501000">
    <property type="component" value="Unassembled WGS sequence"/>
</dbReference>
<proteinExistence type="predicted"/>
<protein>
    <submittedName>
        <fullName evidence="2">Uncharacterized protein</fullName>
    </submittedName>
</protein>
<feature type="compositionally biased region" description="Basic and acidic residues" evidence="1">
    <location>
        <begin position="23"/>
        <end position="38"/>
    </location>
</feature>
<evidence type="ECO:0000313" key="3">
    <source>
        <dbReference type="Proteomes" id="UP001501000"/>
    </source>
</evidence>
<feature type="compositionally biased region" description="Basic and acidic residues" evidence="1">
    <location>
        <begin position="1"/>
        <end position="11"/>
    </location>
</feature>
<keyword evidence="3" id="KW-1185">Reference proteome</keyword>
<organism evidence="2 3">
    <name type="scientific">Streptomyces gulbargensis</name>
    <dbReference type="NCBI Taxonomy" id="364901"/>
    <lineage>
        <taxon>Bacteria</taxon>
        <taxon>Bacillati</taxon>
        <taxon>Actinomycetota</taxon>
        <taxon>Actinomycetes</taxon>
        <taxon>Kitasatosporales</taxon>
        <taxon>Streptomycetaceae</taxon>
        <taxon>Streptomyces</taxon>
    </lineage>
</organism>